<sequence length="20" mass="2237">MNEFQTLLHTALPASIHLLS</sequence>
<protein>
    <submittedName>
        <fullName evidence="1">Uncharacterized protein</fullName>
    </submittedName>
</protein>
<accession>A0A1K0JE14</accession>
<dbReference type="AlphaFoldDB" id="A0A1K0JE14"/>
<dbReference type="EMBL" id="FMSH01000207">
    <property type="protein sequence ID" value="SCU76202.1"/>
    <property type="molecule type" value="Genomic_DNA"/>
</dbReference>
<evidence type="ECO:0000313" key="1">
    <source>
        <dbReference type="EMBL" id="SCU76202.1"/>
    </source>
</evidence>
<gene>
    <name evidence="1" type="ORF">CNECB9_2850002</name>
</gene>
<organism evidence="1">
    <name type="scientific">Cupriavidus necator</name>
    <name type="common">Alcaligenes eutrophus</name>
    <name type="synonym">Ralstonia eutropha</name>
    <dbReference type="NCBI Taxonomy" id="106590"/>
    <lineage>
        <taxon>Bacteria</taxon>
        <taxon>Pseudomonadati</taxon>
        <taxon>Pseudomonadota</taxon>
        <taxon>Betaproteobacteria</taxon>
        <taxon>Burkholderiales</taxon>
        <taxon>Burkholderiaceae</taxon>
        <taxon>Cupriavidus</taxon>
    </lineage>
</organism>
<reference evidence="1" key="1">
    <citation type="submission" date="2016-09" db="EMBL/GenBank/DDBJ databases">
        <authorList>
            <person name="Capua I."/>
            <person name="De Benedictis P."/>
            <person name="Joannis T."/>
            <person name="Lombin L.H."/>
            <person name="Cattoli G."/>
        </authorList>
    </citation>
    <scope>NUCLEOTIDE SEQUENCE</scope>
    <source>
        <strain evidence="1">B9</strain>
    </source>
</reference>
<proteinExistence type="predicted"/>
<name>A0A1K0JE14_CUPNE</name>